<dbReference type="RefSeq" id="XP_019086705.1">
    <property type="nucleotide sequence ID" value="XM_019231160.1"/>
</dbReference>
<dbReference type="InterPro" id="IPR035979">
    <property type="entry name" value="RBD_domain_sf"/>
</dbReference>
<dbReference type="Gene3D" id="3.30.70.330">
    <property type="match status" value="2"/>
</dbReference>
<dbReference type="PANTHER" id="PTHR13952:SF21">
    <property type="entry name" value="POLYNUCLEOTIDE ADENYLYLTRANSFERASE DOMAIN_RNA RECOGNITION MOTIF PROTEIN-RELATED"/>
    <property type="match status" value="1"/>
</dbReference>
<gene>
    <name evidence="6 7 8 9" type="primary">LOC104718744</name>
</gene>
<dbReference type="InterPro" id="IPR012677">
    <property type="entry name" value="Nucleotide-bd_a/b_plait_sf"/>
</dbReference>
<keyword evidence="3" id="KW-0694">RNA-binding</keyword>
<reference evidence="5" key="2">
    <citation type="journal article" date="2014" name="Nat. Commun.">
        <title>The emerging biofuel crop Camelina sativa retains a highly undifferentiated hexaploid genome structure.</title>
        <authorList>
            <person name="Kagale S."/>
            <person name="Koh C."/>
            <person name="Nixon J."/>
            <person name="Bollina V."/>
            <person name="Clarke W.E."/>
            <person name="Tuteja R."/>
            <person name="Spillane C."/>
            <person name="Robinson S.J."/>
            <person name="Links M.G."/>
            <person name="Clarke C."/>
            <person name="Higgins E.E."/>
            <person name="Huebert T."/>
            <person name="Sharpe A.G."/>
            <person name="Parkin I.A."/>
        </authorList>
    </citation>
    <scope>NUCLEOTIDE SEQUENCE [LARGE SCALE GENOMIC DNA]</scope>
    <source>
        <strain evidence="5">r\DH55</strain>
    </source>
</reference>
<evidence type="ECO:0000313" key="6">
    <source>
        <dbReference type="RefSeq" id="XP_019086703.1"/>
    </source>
</evidence>
<dbReference type="Pfam" id="PF00076">
    <property type="entry name" value="RRM_1"/>
    <property type="match status" value="2"/>
</dbReference>
<dbReference type="PANTHER" id="PTHR13952">
    <property type="entry name" value="U1 SMALL NUCLEAR RIBONUCLEOPROTEIN 70 KD"/>
    <property type="match status" value="1"/>
</dbReference>
<keyword evidence="2" id="KW-0539">Nucleus</keyword>
<evidence type="ECO:0000313" key="5">
    <source>
        <dbReference type="Proteomes" id="UP000694864"/>
    </source>
</evidence>
<dbReference type="PROSITE" id="PS50102">
    <property type="entry name" value="RRM"/>
    <property type="match status" value="2"/>
</dbReference>
<sequence>MRVVSVRLIVSNQGKHLGYAFVEFASANLAKKALKEKNGKYLHDHMIFLMREHDESPDYVEALAVQKKTIFVSHISPQTQISHIISFFKYVGEVVHVRLISNNEGRHLSYGFVEFSSDKEAKKALEKKNGEYLHDRKIFLEMFHAPNHPPKYKYCIDYHVWYEDYLTQESLLLEEEKRQGKDLMKLPILLSHLLSQRRRSLFPVSLAILSYQILSLSSKMLEKLTSCSSSTYWRPHG</sequence>
<dbReference type="RefSeq" id="XP_019086707.1">
    <property type="nucleotide sequence ID" value="XM_019231162.1"/>
</dbReference>
<reference evidence="5" key="1">
    <citation type="journal article" date="1997" name="Nucleic Acids Res.">
        <title>tRNAscan-SE: a program for improved detection of transfer RNA genes in genomic sequence.</title>
        <authorList>
            <person name="Lowe T.M."/>
            <person name="Eddy S.R."/>
        </authorList>
    </citation>
    <scope>NUCLEOTIDE SEQUENCE [LARGE SCALE GENOMIC DNA]</scope>
    <source>
        <strain evidence="5">r\DH55</strain>
    </source>
</reference>
<evidence type="ECO:0000256" key="1">
    <source>
        <dbReference type="ARBA" id="ARBA00004123"/>
    </source>
</evidence>
<name>A0ABM1QIW9_CAMSA</name>
<feature type="domain" description="RRM" evidence="4">
    <location>
        <begin position="68"/>
        <end position="145"/>
    </location>
</feature>
<dbReference type="CDD" id="cd00590">
    <property type="entry name" value="RRM_SF"/>
    <property type="match status" value="2"/>
</dbReference>
<reference evidence="6 7" key="3">
    <citation type="submission" date="2025-05" db="UniProtKB">
        <authorList>
            <consortium name="RefSeq"/>
        </authorList>
    </citation>
    <scope>IDENTIFICATION</scope>
    <source>
        <tissue evidence="6 7">Leaf</tissue>
    </source>
</reference>
<dbReference type="RefSeq" id="XP_019086703.1">
    <property type="nucleotide sequence ID" value="XM_019231158.1"/>
</dbReference>
<dbReference type="InterPro" id="IPR000504">
    <property type="entry name" value="RRM_dom"/>
</dbReference>
<accession>A0ABM1QIW9</accession>
<comment type="subcellular location">
    <subcellularLocation>
        <location evidence="1">Nucleus</location>
    </subcellularLocation>
</comment>
<evidence type="ECO:0000313" key="8">
    <source>
        <dbReference type="RefSeq" id="XP_019086706.1"/>
    </source>
</evidence>
<dbReference type="InterPro" id="IPR051183">
    <property type="entry name" value="U1_U11-U12_snRNP_70-35kDa"/>
</dbReference>
<evidence type="ECO:0000313" key="9">
    <source>
        <dbReference type="RefSeq" id="XP_019086707.1"/>
    </source>
</evidence>
<proteinExistence type="predicted"/>
<organism evidence="5 9">
    <name type="scientific">Camelina sativa</name>
    <name type="common">False flax</name>
    <name type="synonym">Myagrum sativum</name>
    <dbReference type="NCBI Taxonomy" id="90675"/>
    <lineage>
        <taxon>Eukaryota</taxon>
        <taxon>Viridiplantae</taxon>
        <taxon>Streptophyta</taxon>
        <taxon>Embryophyta</taxon>
        <taxon>Tracheophyta</taxon>
        <taxon>Spermatophyta</taxon>
        <taxon>Magnoliopsida</taxon>
        <taxon>eudicotyledons</taxon>
        <taxon>Gunneridae</taxon>
        <taxon>Pentapetalae</taxon>
        <taxon>rosids</taxon>
        <taxon>malvids</taxon>
        <taxon>Brassicales</taxon>
        <taxon>Brassicaceae</taxon>
        <taxon>Camelineae</taxon>
        <taxon>Camelina</taxon>
    </lineage>
</organism>
<evidence type="ECO:0000256" key="3">
    <source>
        <dbReference type="PROSITE-ProRule" id="PRU00176"/>
    </source>
</evidence>
<evidence type="ECO:0000259" key="4">
    <source>
        <dbReference type="PROSITE" id="PS50102"/>
    </source>
</evidence>
<evidence type="ECO:0000256" key="2">
    <source>
        <dbReference type="ARBA" id="ARBA00023242"/>
    </source>
</evidence>
<dbReference type="Proteomes" id="UP000694864">
    <property type="component" value="Chromosome 10"/>
</dbReference>
<feature type="domain" description="RRM" evidence="4">
    <location>
        <begin position="1"/>
        <end position="54"/>
    </location>
</feature>
<dbReference type="GeneID" id="104718744"/>
<dbReference type="RefSeq" id="XP_019086706.1">
    <property type="nucleotide sequence ID" value="XM_019231161.1"/>
</dbReference>
<keyword evidence="5" id="KW-1185">Reference proteome</keyword>
<protein>
    <submittedName>
        <fullName evidence="6 7">Polyadenylate-binding protein 4-like</fullName>
    </submittedName>
</protein>
<dbReference type="SUPFAM" id="SSF54928">
    <property type="entry name" value="RNA-binding domain, RBD"/>
    <property type="match status" value="2"/>
</dbReference>
<evidence type="ECO:0000313" key="7">
    <source>
        <dbReference type="RefSeq" id="XP_019086705.1"/>
    </source>
</evidence>
<dbReference type="SMART" id="SM00360">
    <property type="entry name" value="RRM"/>
    <property type="match status" value="1"/>
</dbReference>